<protein>
    <submittedName>
        <fullName evidence="1">Uncharacterized protein</fullName>
    </submittedName>
</protein>
<gene>
    <name evidence="1" type="ORF">IWT25_02189</name>
</gene>
<sequence length="55" mass="6320">MTREEKIQYVAESSHHSIDFIRRLADRNEENLDLMVNVADGLAEQSLKEQAISMS</sequence>
<evidence type="ECO:0000313" key="2">
    <source>
        <dbReference type="Proteomes" id="UP000198414"/>
    </source>
</evidence>
<comment type="caution">
    <text evidence="1">The sequence shown here is derived from an EMBL/GenBank/DDBJ whole genome shotgun (WGS) entry which is preliminary data.</text>
</comment>
<dbReference type="AlphaFoldDB" id="A0A1Z5IZ50"/>
<dbReference type="EMBL" id="BCMI01000027">
    <property type="protein sequence ID" value="GAX06842.1"/>
    <property type="molecule type" value="Genomic_DNA"/>
</dbReference>
<name>A0A1Z5IZ50_9LACO</name>
<dbReference type="RefSeq" id="WP_180949793.1">
    <property type="nucleotide sequence ID" value="NZ_BCMI01000027.1"/>
</dbReference>
<proteinExistence type="predicted"/>
<dbReference type="Proteomes" id="UP000198414">
    <property type="component" value="Unassembled WGS sequence"/>
</dbReference>
<organism evidence="1 2">
    <name type="scientific">Secundilactobacillus pentosiphilus</name>
    <dbReference type="NCBI Taxonomy" id="1714682"/>
    <lineage>
        <taxon>Bacteria</taxon>
        <taxon>Bacillati</taxon>
        <taxon>Bacillota</taxon>
        <taxon>Bacilli</taxon>
        <taxon>Lactobacillales</taxon>
        <taxon>Lactobacillaceae</taxon>
        <taxon>Secundilactobacillus</taxon>
    </lineage>
</organism>
<reference evidence="1 2" key="1">
    <citation type="submission" date="2015-11" db="EMBL/GenBank/DDBJ databases">
        <title>Draft genome sequences of new species of the genus Lactobacillus isolated from orchardgrass silage.</title>
        <authorList>
            <person name="Tohno M."/>
            <person name="Tanizawa Y."/>
            <person name="Arita M."/>
        </authorList>
    </citation>
    <scope>NUCLEOTIDE SEQUENCE [LARGE SCALE GENOMIC DNA]</scope>
    <source>
        <strain evidence="1 2">IWT25</strain>
    </source>
</reference>
<evidence type="ECO:0000313" key="1">
    <source>
        <dbReference type="EMBL" id="GAX06842.1"/>
    </source>
</evidence>
<accession>A0A1Z5IZ50</accession>